<reference evidence="2" key="1">
    <citation type="submission" date="2023-08" db="EMBL/GenBank/DDBJ databases">
        <authorList>
            <person name="Chen Y."/>
            <person name="Shah S."/>
            <person name="Dougan E. K."/>
            <person name="Thang M."/>
            <person name="Chan C."/>
        </authorList>
    </citation>
    <scope>NUCLEOTIDE SEQUENCE</scope>
</reference>
<feature type="transmembrane region" description="Helical" evidence="1">
    <location>
        <begin position="241"/>
        <end position="263"/>
    </location>
</feature>
<keyword evidence="3" id="KW-1185">Reference proteome</keyword>
<keyword evidence="1" id="KW-1133">Transmembrane helix</keyword>
<feature type="transmembrane region" description="Helical" evidence="1">
    <location>
        <begin position="216"/>
        <end position="235"/>
    </location>
</feature>
<proteinExistence type="predicted"/>
<protein>
    <submittedName>
        <fullName evidence="2">Uncharacterized protein</fullName>
    </submittedName>
</protein>
<evidence type="ECO:0000313" key="3">
    <source>
        <dbReference type="Proteomes" id="UP001178507"/>
    </source>
</evidence>
<organism evidence="2 3">
    <name type="scientific">Effrenium voratum</name>
    <dbReference type="NCBI Taxonomy" id="2562239"/>
    <lineage>
        <taxon>Eukaryota</taxon>
        <taxon>Sar</taxon>
        <taxon>Alveolata</taxon>
        <taxon>Dinophyceae</taxon>
        <taxon>Suessiales</taxon>
        <taxon>Symbiodiniaceae</taxon>
        <taxon>Effrenium</taxon>
    </lineage>
</organism>
<dbReference type="AlphaFoldDB" id="A0AA36J892"/>
<dbReference type="Proteomes" id="UP001178507">
    <property type="component" value="Unassembled WGS sequence"/>
</dbReference>
<accession>A0AA36J892</accession>
<evidence type="ECO:0000256" key="1">
    <source>
        <dbReference type="SAM" id="Phobius"/>
    </source>
</evidence>
<sequence>MAEWLDVCNPRAQVIGAQKDETGAPWFREGAFVRSYFVDERCQWSQEPCGPHPPSFCRRLTINTWKCTLAGAMLEAGLRFSALLAHLKFGVEIFVNRRYAKVQMSVKLLFAGFALLGSSWWLVLAARNTWRYRSFAHPDSWLNELIAFCSSTLLSMFAMPNDVTLATIHLLPKEQGGLLRESGCIQGNKRWPAHSIEHHCRDDHDYTNWSGSKVQLPLLVFIDVGCSLIVIYLAITESILSSSIVLLLLTSIPPAAYRALLWLQRWRLRQRLFEIWLNFCADPLMPEAQRNNVMSKYIAEGGSRRLLSQRLSQVKALV</sequence>
<gene>
    <name evidence="2" type="ORF">EVOR1521_LOCUS24600</name>
</gene>
<keyword evidence="1" id="KW-0472">Membrane</keyword>
<feature type="transmembrane region" description="Helical" evidence="1">
    <location>
        <begin position="106"/>
        <end position="125"/>
    </location>
</feature>
<keyword evidence="1" id="KW-0812">Transmembrane</keyword>
<evidence type="ECO:0000313" key="2">
    <source>
        <dbReference type="EMBL" id="CAJ1401455.1"/>
    </source>
</evidence>
<name>A0AA36J892_9DINO</name>
<dbReference type="EMBL" id="CAUJNA010003416">
    <property type="protein sequence ID" value="CAJ1401455.1"/>
    <property type="molecule type" value="Genomic_DNA"/>
</dbReference>
<comment type="caution">
    <text evidence="2">The sequence shown here is derived from an EMBL/GenBank/DDBJ whole genome shotgun (WGS) entry which is preliminary data.</text>
</comment>